<evidence type="ECO:0000256" key="1">
    <source>
        <dbReference type="SAM" id="SignalP"/>
    </source>
</evidence>
<evidence type="ECO:0000259" key="2">
    <source>
        <dbReference type="PROSITE" id="PS51704"/>
    </source>
</evidence>
<dbReference type="PANTHER" id="PTHR46211">
    <property type="entry name" value="GLYCEROPHOSPHORYL DIESTER PHOSPHODIESTERASE"/>
    <property type="match status" value="1"/>
</dbReference>
<sequence>MITNQRKSSRWLAIIGTSTILIFLSSCAQPNASLTPSKTKTVLTIGHRGASGYAPEHTFSSYELAKKMKADYLEIDLHRTKDGKLVIIHDDTLDRTTNGTGPVKDHTLAQIKTLDAGSWFNQAYPKLANKEYVGQKVLTLDEVLDYFGNGAKYYIETKAPEVYPGMEKELLATLKAHHLLDQSSLKSKQVIIQSFSADSLKKIHQINDQVPLVQLLWYTEKGLGQISEKEMNIYGNYAFAVGPNFEKIDKKFVDKVHQHGFAIHPYTINEKKAMKKALDWGVDGMFTNYPDRLQDALKKRK</sequence>
<dbReference type="SUPFAM" id="SSF51695">
    <property type="entry name" value="PLC-like phosphodiesterases"/>
    <property type="match status" value="1"/>
</dbReference>
<dbReference type="OrthoDB" id="384721at2"/>
<dbReference type="RefSeq" id="WP_091837817.1">
    <property type="nucleotide sequence ID" value="NZ_FPAA01000009.1"/>
</dbReference>
<feature type="chain" id="PRO_5009304007" evidence="1">
    <location>
        <begin position="29"/>
        <end position="301"/>
    </location>
</feature>
<dbReference type="Pfam" id="PF03009">
    <property type="entry name" value="GDPD"/>
    <property type="match status" value="1"/>
</dbReference>
<organism evidence="3 4">
    <name type="scientific">Marininema halotolerans</name>
    <dbReference type="NCBI Taxonomy" id="1155944"/>
    <lineage>
        <taxon>Bacteria</taxon>
        <taxon>Bacillati</taxon>
        <taxon>Bacillota</taxon>
        <taxon>Bacilli</taxon>
        <taxon>Bacillales</taxon>
        <taxon>Thermoactinomycetaceae</taxon>
        <taxon>Marininema</taxon>
    </lineage>
</organism>
<dbReference type="CDD" id="cd08601">
    <property type="entry name" value="GDPD_SaGlpQ_like"/>
    <property type="match status" value="1"/>
</dbReference>
<dbReference type="AlphaFoldDB" id="A0A1I6T702"/>
<name>A0A1I6T702_9BACL</name>
<dbReference type="PROSITE" id="PS51257">
    <property type="entry name" value="PROKAR_LIPOPROTEIN"/>
    <property type="match status" value="1"/>
</dbReference>
<feature type="domain" description="GP-PDE" evidence="2">
    <location>
        <begin position="42"/>
        <end position="297"/>
    </location>
</feature>
<dbReference type="InterPro" id="IPR017946">
    <property type="entry name" value="PLC-like_Pdiesterase_TIM-brl"/>
</dbReference>
<protein>
    <submittedName>
        <fullName evidence="3">Glycerophosphoryl diester phosphodiesterase</fullName>
    </submittedName>
</protein>
<gene>
    <name evidence="3" type="ORF">SAMN05444972_10953</name>
</gene>
<dbReference type="Proteomes" id="UP000198660">
    <property type="component" value="Unassembled WGS sequence"/>
</dbReference>
<feature type="signal peptide" evidence="1">
    <location>
        <begin position="1"/>
        <end position="28"/>
    </location>
</feature>
<evidence type="ECO:0000313" key="4">
    <source>
        <dbReference type="Proteomes" id="UP000198660"/>
    </source>
</evidence>
<reference evidence="4" key="1">
    <citation type="submission" date="2016-10" db="EMBL/GenBank/DDBJ databases">
        <authorList>
            <person name="Varghese N."/>
            <person name="Submissions S."/>
        </authorList>
    </citation>
    <scope>NUCLEOTIDE SEQUENCE [LARGE SCALE GENOMIC DNA]</scope>
    <source>
        <strain evidence="4">DSM 45789</strain>
    </source>
</reference>
<dbReference type="PROSITE" id="PS51704">
    <property type="entry name" value="GP_PDE"/>
    <property type="match status" value="1"/>
</dbReference>
<dbReference type="Gene3D" id="3.20.20.190">
    <property type="entry name" value="Phosphatidylinositol (PI) phosphodiesterase"/>
    <property type="match status" value="1"/>
</dbReference>
<dbReference type="EMBL" id="FPAA01000009">
    <property type="protein sequence ID" value="SFS84838.1"/>
    <property type="molecule type" value="Genomic_DNA"/>
</dbReference>
<dbReference type="PANTHER" id="PTHR46211:SF7">
    <property type="entry name" value="GLYCEROPHOSPHODIESTER PHOSPHODIESTERASE"/>
    <property type="match status" value="1"/>
</dbReference>
<dbReference type="InterPro" id="IPR030395">
    <property type="entry name" value="GP_PDE_dom"/>
</dbReference>
<dbReference type="GO" id="GO:0008081">
    <property type="term" value="F:phosphoric diester hydrolase activity"/>
    <property type="evidence" value="ECO:0007669"/>
    <property type="project" value="InterPro"/>
</dbReference>
<keyword evidence="4" id="KW-1185">Reference proteome</keyword>
<dbReference type="GO" id="GO:0006629">
    <property type="term" value="P:lipid metabolic process"/>
    <property type="evidence" value="ECO:0007669"/>
    <property type="project" value="InterPro"/>
</dbReference>
<evidence type="ECO:0000313" key="3">
    <source>
        <dbReference type="EMBL" id="SFS84838.1"/>
    </source>
</evidence>
<proteinExistence type="predicted"/>
<keyword evidence="1" id="KW-0732">Signal</keyword>
<accession>A0A1I6T702</accession>